<name>A0A8W8IVD9_MAGGI</name>
<dbReference type="PANTHER" id="PTHR11471">
    <property type="entry name" value="TUMOR NECROSIS FACTOR FAMILY MEMBER"/>
    <property type="match status" value="1"/>
</dbReference>
<dbReference type="EnsemblMetazoa" id="G15575.6">
    <property type="protein sequence ID" value="G15575.6:cds"/>
    <property type="gene ID" value="G15575"/>
</dbReference>
<dbReference type="PROSITE" id="PS50049">
    <property type="entry name" value="THD_2"/>
    <property type="match status" value="1"/>
</dbReference>
<keyword evidence="8" id="KW-1185">Reference proteome</keyword>
<dbReference type="Gene3D" id="2.60.120.40">
    <property type="match status" value="1"/>
</dbReference>
<organism evidence="7 8">
    <name type="scientific">Magallana gigas</name>
    <name type="common">Pacific oyster</name>
    <name type="synonym">Crassostrea gigas</name>
    <dbReference type="NCBI Taxonomy" id="29159"/>
    <lineage>
        <taxon>Eukaryota</taxon>
        <taxon>Metazoa</taxon>
        <taxon>Spiralia</taxon>
        <taxon>Lophotrochozoa</taxon>
        <taxon>Mollusca</taxon>
        <taxon>Bivalvia</taxon>
        <taxon>Autobranchia</taxon>
        <taxon>Pteriomorphia</taxon>
        <taxon>Ostreida</taxon>
        <taxon>Ostreoidea</taxon>
        <taxon>Ostreidae</taxon>
        <taxon>Magallana</taxon>
    </lineage>
</organism>
<evidence type="ECO:0000256" key="5">
    <source>
        <dbReference type="SAM" id="Phobius"/>
    </source>
</evidence>
<sequence length="277" mass="31437">MAREACFLNTRRALCSSVGINAILFTALFVLQYFYDSRKDDGNATEKLSVHASGQQAKNDYSDFISVSNNTLCVECGYLGENISAEETLYNQILISKYGSQMCCLEDGSLASLARKVLKIGDSEKPIDKDSFSWWRERPNSAHLYLKDWYRTQLHWTATEETGSAFSKLSIVDQNKLVIKKTANYFVYAAVVFDFRTVIKVPQVYYNITSFLPVLPHLQPFVLMGKYGGSPFSEKRHTGYLCGISKFYKGHQISVSVNDHSFIDNTPYANFFGIFRL</sequence>
<dbReference type="InterPro" id="IPR006052">
    <property type="entry name" value="TNF_dom"/>
</dbReference>
<evidence type="ECO:0000259" key="6">
    <source>
        <dbReference type="PROSITE" id="PS50049"/>
    </source>
</evidence>
<dbReference type="AlphaFoldDB" id="A0A8W8IVD9"/>
<dbReference type="GO" id="GO:0016020">
    <property type="term" value="C:membrane"/>
    <property type="evidence" value="ECO:0007669"/>
    <property type="project" value="UniProtKB-SubCell"/>
</dbReference>
<comment type="subcellular location">
    <subcellularLocation>
        <location evidence="1">Membrane</location>
    </subcellularLocation>
</comment>
<keyword evidence="3" id="KW-0202">Cytokine</keyword>
<accession>A0A8W8IVD9</accession>
<dbReference type="EnsemblMetazoa" id="G15575.3">
    <property type="protein sequence ID" value="G15575.3:cds"/>
    <property type="gene ID" value="G15575"/>
</dbReference>
<dbReference type="GO" id="GO:0006955">
    <property type="term" value="P:immune response"/>
    <property type="evidence" value="ECO:0007669"/>
    <property type="project" value="InterPro"/>
</dbReference>
<keyword evidence="5" id="KW-1133">Transmembrane helix</keyword>
<dbReference type="Pfam" id="PF00229">
    <property type="entry name" value="TNF"/>
    <property type="match status" value="1"/>
</dbReference>
<evidence type="ECO:0000313" key="8">
    <source>
        <dbReference type="Proteomes" id="UP000005408"/>
    </source>
</evidence>
<evidence type="ECO:0000256" key="2">
    <source>
        <dbReference type="ARBA" id="ARBA00008670"/>
    </source>
</evidence>
<evidence type="ECO:0000256" key="4">
    <source>
        <dbReference type="ARBA" id="ARBA00023136"/>
    </source>
</evidence>
<proteinExistence type="inferred from homology"/>
<keyword evidence="4 5" id="KW-0472">Membrane</keyword>
<feature type="transmembrane region" description="Helical" evidence="5">
    <location>
        <begin position="12"/>
        <end position="35"/>
    </location>
</feature>
<feature type="domain" description="THD" evidence="6">
    <location>
        <begin position="140"/>
        <end position="277"/>
    </location>
</feature>
<keyword evidence="5" id="KW-0812">Transmembrane</keyword>
<dbReference type="SUPFAM" id="SSF49842">
    <property type="entry name" value="TNF-like"/>
    <property type="match status" value="1"/>
</dbReference>
<comment type="similarity">
    <text evidence="2">Belongs to the tumor necrosis factor family.</text>
</comment>
<reference evidence="7" key="1">
    <citation type="submission" date="2022-08" db="UniProtKB">
        <authorList>
            <consortium name="EnsemblMetazoa"/>
        </authorList>
    </citation>
    <scope>IDENTIFICATION</scope>
    <source>
        <strain evidence="7">05x7-T-G4-1.051#20</strain>
    </source>
</reference>
<dbReference type="GO" id="GO:0005615">
    <property type="term" value="C:extracellular space"/>
    <property type="evidence" value="ECO:0007669"/>
    <property type="project" value="UniProtKB-KW"/>
</dbReference>
<evidence type="ECO:0000313" key="7">
    <source>
        <dbReference type="EnsemblMetazoa" id="G15575.6:cds"/>
    </source>
</evidence>
<dbReference type="GO" id="GO:0005164">
    <property type="term" value="F:tumor necrosis factor receptor binding"/>
    <property type="evidence" value="ECO:0007669"/>
    <property type="project" value="InterPro"/>
</dbReference>
<dbReference type="PANTHER" id="PTHR11471:SF13">
    <property type="entry name" value="TNF FAMILY PROFILE DOMAIN-CONTAINING PROTEIN"/>
    <property type="match status" value="1"/>
</dbReference>
<evidence type="ECO:0000256" key="1">
    <source>
        <dbReference type="ARBA" id="ARBA00004370"/>
    </source>
</evidence>
<dbReference type="GO" id="GO:0005125">
    <property type="term" value="F:cytokine activity"/>
    <property type="evidence" value="ECO:0007669"/>
    <property type="project" value="UniProtKB-KW"/>
</dbReference>
<dbReference type="InterPro" id="IPR008983">
    <property type="entry name" value="Tumour_necrosis_fac-like_dom"/>
</dbReference>
<protein>
    <recommendedName>
        <fullName evidence="6">THD domain-containing protein</fullName>
    </recommendedName>
</protein>
<dbReference type="Proteomes" id="UP000005408">
    <property type="component" value="Unassembled WGS sequence"/>
</dbReference>
<evidence type="ECO:0000256" key="3">
    <source>
        <dbReference type="ARBA" id="ARBA00022514"/>
    </source>
</evidence>